<dbReference type="OrthoDB" id="9772788at2"/>
<evidence type="ECO:0000313" key="3">
    <source>
        <dbReference type="Proteomes" id="UP000306552"/>
    </source>
</evidence>
<dbReference type="Proteomes" id="UP000306552">
    <property type="component" value="Unassembled WGS sequence"/>
</dbReference>
<dbReference type="RefSeq" id="WP_138932607.1">
    <property type="nucleotide sequence ID" value="NZ_SWMU01000004.1"/>
</dbReference>
<sequence>MNFQTDILPFLPYDKPFLFVDDIVEIKEGYIKGHYTFTKDAEFYKGHFKQRPVTPGVLLTECAAQIGLVCYAIFKMDPKNHSQFGMTSANMEFLKPHFPDQKIMVEAEEVYYRFGKLKMNVKVLDLNENILVRGQIAGMPVKYKNEE</sequence>
<keyword evidence="3" id="KW-1185">Reference proteome</keyword>
<proteinExistence type="predicted"/>
<dbReference type="Pfam" id="PF07977">
    <property type="entry name" value="FabA"/>
    <property type="match status" value="1"/>
</dbReference>
<dbReference type="AlphaFoldDB" id="A0A4U5TNY0"/>
<dbReference type="SUPFAM" id="SSF54637">
    <property type="entry name" value="Thioesterase/thiol ester dehydrase-isomerase"/>
    <property type="match status" value="1"/>
</dbReference>
<keyword evidence="1" id="KW-0456">Lyase</keyword>
<organism evidence="2 3">
    <name type="scientific">Mesohalobacter halotolerans</name>
    <dbReference type="NCBI Taxonomy" id="1883405"/>
    <lineage>
        <taxon>Bacteria</taxon>
        <taxon>Pseudomonadati</taxon>
        <taxon>Bacteroidota</taxon>
        <taxon>Flavobacteriia</taxon>
        <taxon>Flavobacteriales</taxon>
        <taxon>Flavobacteriaceae</taxon>
        <taxon>Mesohalobacter</taxon>
    </lineage>
</organism>
<dbReference type="PANTHER" id="PTHR30272:SF1">
    <property type="entry name" value="3-HYDROXYACYL-[ACYL-CARRIER-PROTEIN] DEHYDRATASE"/>
    <property type="match status" value="1"/>
</dbReference>
<reference evidence="2 3" key="1">
    <citation type="submission" date="2019-04" db="EMBL/GenBank/DDBJ databases">
        <title>Psychroflexus halotolerans sp. nov., isolated from a marine solar saltern.</title>
        <authorList>
            <person name="Feng X."/>
        </authorList>
    </citation>
    <scope>NUCLEOTIDE SEQUENCE [LARGE SCALE GENOMIC DNA]</scope>
    <source>
        <strain evidence="2 3">WDS2C27</strain>
    </source>
</reference>
<dbReference type="EMBL" id="SWMU01000004">
    <property type="protein sequence ID" value="TKS55779.1"/>
    <property type="molecule type" value="Genomic_DNA"/>
</dbReference>
<dbReference type="Gene3D" id="3.10.129.10">
    <property type="entry name" value="Hotdog Thioesterase"/>
    <property type="match status" value="1"/>
</dbReference>
<dbReference type="InterPro" id="IPR029069">
    <property type="entry name" value="HotDog_dom_sf"/>
</dbReference>
<comment type="caution">
    <text evidence="2">The sequence shown here is derived from an EMBL/GenBank/DDBJ whole genome shotgun (WGS) entry which is preliminary data.</text>
</comment>
<name>A0A4U5TNY0_9FLAO</name>
<dbReference type="GO" id="GO:0016829">
    <property type="term" value="F:lyase activity"/>
    <property type="evidence" value="ECO:0007669"/>
    <property type="project" value="UniProtKB-KW"/>
</dbReference>
<gene>
    <name evidence="2" type="ORF">FCN74_10800</name>
</gene>
<evidence type="ECO:0000256" key="1">
    <source>
        <dbReference type="ARBA" id="ARBA00023239"/>
    </source>
</evidence>
<accession>A0A4U5TNY0</accession>
<dbReference type="InterPro" id="IPR013114">
    <property type="entry name" value="FabA_FabZ"/>
</dbReference>
<dbReference type="PANTHER" id="PTHR30272">
    <property type="entry name" value="3-HYDROXYACYL-[ACYL-CARRIER-PROTEIN] DEHYDRATASE"/>
    <property type="match status" value="1"/>
</dbReference>
<protein>
    <submittedName>
        <fullName evidence="2">Hydroxymyristoyl-ACP dehydratase</fullName>
    </submittedName>
</protein>
<evidence type="ECO:0000313" key="2">
    <source>
        <dbReference type="EMBL" id="TKS55779.1"/>
    </source>
</evidence>